<dbReference type="SUPFAM" id="SSF52540">
    <property type="entry name" value="P-loop containing nucleoside triphosphate hydrolases"/>
    <property type="match status" value="1"/>
</dbReference>
<evidence type="ECO:0000313" key="5">
    <source>
        <dbReference type="EMBL" id="KVX02979.1"/>
    </source>
</evidence>
<keyword evidence="3 5" id="KW-0067">ATP-binding</keyword>
<dbReference type="Proteomes" id="UP000055702">
    <property type="component" value="Unassembled WGS sequence"/>
</dbReference>
<dbReference type="InterPro" id="IPR003593">
    <property type="entry name" value="AAA+_ATPase"/>
</dbReference>
<organism evidence="5">
    <name type="scientific">Shewanella frigidimarina</name>
    <dbReference type="NCBI Taxonomy" id="56812"/>
    <lineage>
        <taxon>Bacteria</taxon>
        <taxon>Pseudomonadati</taxon>
        <taxon>Pseudomonadota</taxon>
        <taxon>Gammaproteobacteria</taxon>
        <taxon>Alteromonadales</taxon>
        <taxon>Shewanellaceae</taxon>
        <taxon>Shewanella</taxon>
    </lineage>
</organism>
<dbReference type="RefSeq" id="WP_011638807.1">
    <property type="nucleotide sequence ID" value="NZ_JBBMQR010000007.1"/>
</dbReference>
<dbReference type="InterPro" id="IPR027417">
    <property type="entry name" value="P-loop_NTPase"/>
</dbReference>
<dbReference type="InterPro" id="IPR017871">
    <property type="entry name" value="ABC_transporter-like_CS"/>
</dbReference>
<proteinExistence type="predicted"/>
<protein>
    <submittedName>
        <fullName evidence="5">ABC transporter ATP-binding protein</fullName>
    </submittedName>
</protein>
<dbReference type="PANTHER" id="PTHR43023">
    <property type="entry name" value="PROTEIN TRIGALACTOSYLDIACYLGLYCEROL 3, CHLOROPLASTIC"/>
    <property type="match status" value="1"/>
</dbReference>
<evidence type="ECO:0000256" key="2">
    <source>
        <dbReference type="ARBA" id="ARBA00022741"/>
    </source>
</evidence>
<dbReference type="PROSITE" id="PS00211">
    <property type="entry name" value="ABC_TRANSPORTER_1"/>
    <property type="match status" value="1"/>
</dbReference>
<keyword evidence="2" id="KW-0547">Nucleotide-binding</keyword>
<evidence type="ECO:0000256" key="3">
    <source>
        <dbReference type="ARBA" id="ARBA00022840"/>
    </source>
</evidence>
<dbReference type="OMA" id="MIMYDEP"/>
<comment type="caution">
    <text evidence="5">The sequence shown here is derived from an EMBL/GenBank/DDBJ whole genome shotgun (WGS) entry which is preliminary data.</text>
</comment>
<feature type="domain" description="ABC transporter" evidence="4">
    <location>
        <begin position="13"/>
        <end position="249"/>
    </location>
</feature>
<dbReference type="PROSITE" id="PS50893">
    <property type="entry name" value="ABC_TRANSPORTER_2"/>
    <property type="match status" value="1"/>
</dbReference>
<keyword evidence="1" id="KW-0813">Transport</keyword>
<dbReference type="SMART" id="SM00382">
    <property type="entry name" value="AAA"/>
    <property type="match status" value="1"/>
</dbReference>
<name>A0A119D0I0_SHEFR</name>
<dbReference type="PANTHER" id="PTHR43023:SF6">
    <property type="entry name" value="INTERMEMBRANE PHOSPHOLIPID TRANSPORT SYSTEM ATP-BINDING PROTEIN MLAF"/>
    <property type="match status" value="1"/>
</dbReference>
<evidence type="ECO:0000256" key="1">
    <source>
        <dbReference type="ARBA" id="ARBA00022448"/>
    </source>
</evidence>
<dbReference type="GeneID" id="41838745"/>
<dbReference type="Pfam" id="PF00005">
    <property type="entry name" value="ABC_tran"/>
    <property type="match status" value="1"/>
</dbReference>
<sequence length="274" mass="30162">MSDMSKSSNKPLVEVNHLAFSHGSRVIYEDISLSIPKGKVTAIMGPSGIGKTTLLKLIGGQLTPSSGQVLFDGHDIHKLKRKDLFELRKRMSMLFQSGAMFTDLNVFDNVAFALREHSGLPEDIIRTIVLMKLQAVGLRGAAYMMPNELSGGMQRRAALARAIALEPEMVLYDEPFAGQDPISMGMLVKLIRELSDSLKLTSVVVSHDVDEVLGIADYVYVIADKKVIAHGTPEQLRQSDNPQLVQFIQGAPDGPVPFHYPAEDYQEELLRGCN</sequence>
<dbReference type="CDD" id="cd03261">
    <property type="entry name" value="ABC_Org_Solvent_Resistant"/>
    <property type="match status" value="1"/>
</dbReference>
<dbReference type="GO" id="GO:0016887">
    <property type="term" value="F:ATP hydrolysis activity"/>
    <property type="evidence" value="ECO:0007669"/>
    <property type="project" value="InterPro"/>
</dbReference>
<gene>
    <name evidence="5" type="ORF">AWJ07_11790</name>
</gene>
<accession>A0A119D0I0</accession>
<evidence type="ECO:0000259" key="4">
    <source>
        <dbReference type="PROSITE" id="PS50893"/>
    </source>
</evidence>
<dbReference type="AlphaFoldDB" id="A0A119D0I0"/>
<dbReference type="EMBL" id="LRDC01000002">
    <property type="protein sequence ID" value="KVX02979.1"/>
    <property type="molecule type" value="Genomic_DNA"/>
</dbReference>
<reference evidence="5 6" key="1">
    <citation type="submission" date="2016-01" db="EMBL/GenBank/DDBJ databases">
        <title>Draft genome of the antarctic isolate Shewanella frigidimarina Ag06-30.</title>
        <authorList>
            <person name="Parmeciano Di Noto G."/>
            <person name="Vazquez S."/>
            <person name="Mac Cormack W."/>
            <person name="Iriarte A."/>
            <person name="Quiroga C."/>
        </authorList>
    </citation>
    <scope>NUCLEOTIDE SEQUENCE [LARGE SCALE GENOMIC DNA]</scope>
    <source>
        <strain evidence="5 6">Ag06-30</strain>
    </source>
</reference>
<dbReference type="GO" id="GO:0005524">
    <property type="term" value="F:ATP binding"/>
    <property type="evidence" value="ECO:0007669"/>
    <property type="project" value="UniProtKB-KW"/>
</dbReference>
<dbReference type="Gene3D" id="3.40.50.300">
    <property type="entry name" value="P-loop containing nucleotide triphosphate hydrolases"/>
    <property type="match status" value="1"/>
</dbReference>
<dbReference type="InterPro" id="IPR003439">
    <property type="entry name" value="ABC_transporter-like_ATP-bd"/>
</dbReference>
<evidence type="ECO:0000313" key="6">
    <source>
        <dbReference type="Proteomes" id="UP000055702"/>
    </source>
</evidence>